<dbReference type="InterPro" id="IPR047937">
    <property type="entry name" value="Eex_IncN-like"/>
</dbReference>
<evidence type="ECO:0008006" key="3">
    <source>
        <dbReference type="Google" id="ProtNLM"/>
    </source>
</evidence>
<proteinExistence type="predicted"/>
<dbReference type="EMBL" id="VSSQ01000031">
    <property type="protein sequence ID" value="MPL66257.1"/>
    <property type="molecule type" value="Genomic_DNA"/>
</dbReference>
<comment type="caution">
    <text evidence="2">The sequence shown here is derived from an EMBL/GenBank/DDBJ whole genome shotgun (WGS) entry which is preliminary data.</text>
</comment>
<sequence>MKKFLQTILTIATITFLTGCGEEAKTKEYYSQHLEEAKAKVAKCNKLEKTNEKQELDCKNAKTSLLMERDTNSGYKKADDINSFSKLPGTKTENPYK</sequence>
<gene>
    <name evidence="2" type="ORF">SDC9_11926</name>
</gene>
<reference evidence="2" key="1">
    <citation type="submission" date="2019-08" db="EMBL/GenBank/DDBJ databases">
        <authorList>
            <person name="Kucharzyk K."/>
            <person name="Murdoch R.W."/>
            <person name="Higgins S."/>
            <person name="Loffler F."/>
        </authorList>
    </citation>
    <scope>NUCLEOTIDE SEQUENCE</scope>
</reference>
<name>A0A644TIJ0_9ZZZZ</name>
<dbReference type="NCBIfam" id="NF033894">
    <property type="entry name" value="Eex_IncN"/>
    <property type="match status" value="1"/>
</dbReference>
<organism evidence="2">
    <name type="scientific">bioreactor metagenome</name>
    <dbReference type="NCBI Taxonomy" id="1076179"/>
    <lineage>
        <taxon>unclassified sequences</taxon>
        <taxon>metagenomes</taxon>
        <taxon>ecological metagenomes</taxon>
    </lineage>
</organism>
<dbReference type="AlphaFoldDB" id="A0A644TIJ0"/>
<evidence type="ECO:0000313" key="2">
    <source>
        <dbReference type="EMBL" id="MPL66257.1"/>
    </source>
</evidence>
<accession>A0A644TIJ0</accession>
<protein>
    <recommendedName>
        <fullName evidence="3">EexN family lipoprotein</fullName>
    </recommendedName>
</protein>
<dbReference type="PROSITE" id="PS51257">
    <property type="entry name" value="PROKAR_LIPOPROTEIN"/>
    <property type="match status" value="1"/>
</dbReference>
<feature type="region of interest" description="Disordered" evidence="1">
    <location>
        <begin position="74"/>
        <end position="97"/>
    </location>
</feature>
<evidence type="ECO:0000256" key="1">
    <source>
        <dbReference type="SAM" id="MobiDB-lite"/>
    </source>
</evidence>